<accession>A0ABS7Y3L8</accession>
<evidence type="ECO:0000313" key="3">
    <source>
        <dbReference type="Proteomes" id="UP001198402"/>
    </source>
</evidence>
<keyword evidence="1" id="KW-0472">Membrane</keyword>
<protein>
    <submittedName>
        <fullName evidence="2">Uncharacterized protein</fullName>
    </submittedName>
</protein>
<gene>
    <name evidence="2" type="ORF">LBV24_14965</name>
</gene>
<name>A0ABS7Y3L8_9FLAO</name>
<reference evidence="3" key="1">
    <citation type="submission" date="2023-07" db="EMBL/GenBank/DDBJ databases">
        <authorList>
            <person name="Yue Y."/>
        </authorList>
    </citation>
    <scope>NUCLEOTIDE SEQUENCE [LARGE SCALE GENOMIC DNA]</scope>
    <source>
        <strain evidence="3">2Y89</strain>
    </source>
</reference>
<feature type="transmembrane region" description="Helical" evidence="1">
    <location>
        <begin position="21"/>
        <end position="42"/>
    </location>
</feature>
<organism evidence="2 3">
    <name type="scientific">Winogradskyella vincentii</name>
    <dbReference type="NCBI Taxonomy" id="2877122"/>
    <lineage>
        <taxon>Bacteria</taxon>
        <taxon>Pseudomonadati</taxon>
        <taxon>Bacteroidota</taxon>
        <taxon>Flavobacteriia</taxon>
        <taxon>Flavobacteriales</taxon>
        <taxon>Flavobacteriaceae</taxon>
        <taxon>Winogradskyella</taxon>
    </lineage>
</organism>
<keyword evidence="3" id="KW-1185">Reference proteome</keyword>
<sequence>MIKFFRKIRQNLLSENKFSKYLIYAFGEIILVVIGILIALSINNQNENKKDKTKEKVYLESLYQELKQDSIYLEKTNNTLASIEKNGRYVISIIENQKKITSDTLKFLNAVRRMIASNQTLPEPIIWKELQSSGNLRLIQNRELIKALFAYYHKANACQQDYKDNAHHFILDARYFDSKLFSIEDQDDYFDNWKKDNIPSHKVLQTLLSDKEFYANAKGIVTGMIISRKVLSGLRKNLEIPLAILRNELNEK</sequence>
<evidence type="ECO:0000256" key="1">
    <source>
        <dbReference type="SAM" id="Phobius"/>
    </source>
</evidence>
<evidence type="ECO:0000313" key="2">
    <source>
        <dbReference type="EMBL" id="MCA0154525.1"/>
    </source>
</evidence>
<dbReference type="InterPro" id="IPR045749">
    <property type="entry name" value="DUF6090"/>
</dbReference>
<proteinExistence type="predicted"/>
<dbReference type="EMBL" id="JAIUJS010000021">
    <property type="protein sequence ID" value="MCA0154525.1"/>
    <property type="molecule type" value="Genomic_DNA"/>
</dbReference>
<dbReference type="Pfam" id="PF19578">
    <property type="entry name" value="DUF6090"/>
    <property type="match status" value="1"/>
</dbReference>
<keyword evidence="1" id="KW-1133">Transmembrane helix</keyword>
<comment type="caution">
    <text evidence="2">The sequence shown here is derived from an EMBL/GenBank/DDBJ whole genome shotgun (WGS) entry which is preliminary data.</text>
</comment>
<keyword evidence="1" id="KW-0812">Transmembrane</keyword>
<dbReference type="Proteomes" id="UP001198402">
    <property type="component" value="Unassembled WGS sequence"/>
</dbReference>
<dbReference type="RefSeq" id="WP_224479467.1">
    <property type="nucleotide sequence ID" value="NZ_JAIUJS010000021.1"/>
</dbReference>